<dbReference type="PROSITE" id="PS00177">
    <property type="entry name" value="TOPOISOMERASE_II"/>
    <property type="match status" value="1"/>
</dbReference>
<evidence type="ECO:0000256" key="6">
    <source>
        <dbReference type="ARBA" id="ARBA00022840"/>
    </source>
</evidence>
<evidence type="ECO:0000256" key="2">
    <source>
        <dbReference type="ARBA" id="ARBA00010708"/>
    </source>
</evidence>
<dbReference type="InterPro" id="IPR013759">
    <property type="entry name" value="Topo_IIA_B_C"/>
</dbReference>
<feature type="binding site" evidence="11">
    <location>
        <position position="506"/>
    </location>
    <ligand>
        <name>Mg(2+)</name>
        <dbReference type="ChEBI" id="CHEBI:18420"/>
        <label>2</label>
    </ligand>
</feature>
<dbReference type="PROSITE" id="PS50880">
    <property type="entry name" value="TOPRIM"/>
    <property type="match status" value="1"/>
</dbReference>
<keyword evidence="6 11" id="KW-0067">ATP-binding</keyword>
<dbReference type="Gene3D" id="3.40.50.670">
    <property type="match status" value="2"/>
</dbReference>
<feature type="site" description="Interaction with DNA" evidence="11">
    <location>
        <position position="460"/>
    </location>
</feature>
<dbReference type="RefSeq" id="WP_390263931.1">
    <property type="nucleotide sequence ID" value="NZ_JBHUGH010000012.1"/>
</dbReference>
<dbReference type="CDD" id="cd00822">
    <property type="entry name" value="TopoII_Trans_DNA_gyrase"/>
    <property type="match status" value="1"/>
</dbReference>
<dbReference type="NCBIfam" id="TIGR01059">
    <property type="entry name" value="gyrB"/>
    <property type="match status" value="1"/>
</dbReference>
<dbReference type="InterPro" id="IPR011557">
    <property type="entry name" value="GyrB"/>
</dbReference>
<dbReference type="InterPro" id="IPR013760">
    <property type="entry name" value="Topo_IIA-like_dom_sf"/>
</dbReference>
<dbReference type="InterPro" id="IPR018522">
    <property type="entry name" value="TopoIIA_CS"/>
</dbReference>
<dbReference type="NCBIfam" id="NF011501">
    <property type="entry name" value="PRK14939.1"/>
    <property type="match status" value="1"/>
</dbReference>
<evidence type="ECO:0000313" key="14">
    <source>
        <dbReference type="Proteomes" id="UP001597353"/>
    </source>
</evidence>
<evidence type="ECO:0000256" key="8">
    <source>
        <dbReference type="ARBA" id="ARBA00023029"/>
    </source>
</evidence>
<gene>
    <name evidence="11 13" type="primary">gyrB</name>
    <name evidence="13" type="ORF">ACFSGJ_15855</name>
</gene>
<feature type="binding site" evidence="11">
    <location>
        <position position="432"/>
    </location>
    <ligand>
        <name>Mg(2+)</name>
        <dbReference type="ChEBI" id="CHEBI:18420"/>
        <label>1</label>
        <note>catalytic</note>
    </ligand>
</feature>
<dbReference type="Pfam" id="PF00986">
    <property type="entry name" value="DNA_gyraseB_C"/>
    <property type="match status" value="1"/>
</dbReference>
<dbReference type="InterPro" id="IPR003594">
    <property type="entry name" value="HATPase_dom"/>
</dbReference>
<dbReference type="PANTHER" id="PTHR45866:SF1">
    <property type="entry name" value="DNA GYRASE SUBUNIT B, MITOCHONDRIAL"/>
    <property type="match status" value="1"/>
</dbReference>
<accession>A0ABW4SAQ3</accession>
<protein>
    <recommendedName>
        <fullName evidence="11">DNA gyrase subunit B</fullName>
        <ecNumber evidence="11">5.6.2.2</ecNumber>
    </recommendedName>
</protein>
<feature type="binding site" evidence="11">
    <location>
        <position position="508"/>
    </location>
    <ligand>
        <name>Mg(2+)</name>
        <dbReference type="ChEBI" id="CHEBI:18420"/>
        <label>2</label>
    </ligand>
</feature>
<dbReference type="InterPro" id="IPR034160">
    <property type="entry name" value="TOPRIM_GyrB"/>
</dbReference>
<dbReference type="SMART" id="SM00387">
    <property type="entry name" value="HATPase_c"/>
    <property type="match status" value="1"/>
</dbReference>
<dbReference type="PRINTS" id="PR01159">
    <property type="entry name" value="DNAGYRASEB"/>
</dbReference>
<dbReference type="NCBIfam" id="NF004189">
    <property type="entry name" value="PRK05644.1"/>
    <property type="match status" value="1"/>
</dbReference>
<evidence type="ECO:0000259" key="12">
    <source>
        <dbReference type="PROSITE" id="PS50880"/>
    </source>
</evidence>
<comment type="caution">
    <text evidence="13">The sequence shown here is derived from an EMBL/GenBank/DDBJ whole genome shotgun (WGS) entry which is preliminary data.</text>
</comment>
<keyword evidence="14" id="KW-1185">Reference proteome</keyword>
<dbReference type="SMART" id="SM00433">
    <property type="entry name" value="TOP2c"/>
    <property type="match status" value="1"/>
</dbReference>
<dbReference type="EMBL" id="JBHUGH010000012">
    <property type="protein sequence ID" value="MFD1913687.1"/>
    <property type="molecule type" value="Genomic_DNA"/>
</dbReference>
<evidence type="ECO:0000313" key="13">
    <source>
        <dbReference type="EMBL" id="MFD1913687.1"/>
    </source>
</evidence>
<evidence type="ECO:0000256" key="5">
    <source>
        <dbReference type="ARBA" id="ARBA00022741"/>
    </source>
</evidence>
<comment type="similarity">
    <text evidence="2 11">Belongs to the type II topoisomerase GyrB family.</text>
</comment>
<evidence type="ECO:0000256" key="9">
    <source>
        <dbReference type="ARBA" id="ARBA00023125"/>
    </source>
</evidence>
<comment type="miscellaneous">
    <text evidence="11">Few gyrases are as efficient as E.coli at forming negative supercoils. Not all organisms have 2 type II topoisomerases; in organisms with a single type II topoisomerase this enzyme also has to decatenate newly replicated chromosomes.</text>
</comment>
<keyword evidence="4 11" id="KW-0479">Metal-binding</keyword>
<dbReference type="InterPro" id="IPR000565">
    <property type="entry name" value="Topo_IIA_B"/>
</dbReference>
<proteinExistence type="inferred from homology"/>
<evidence type="ECO:0000256" key="10">
    <source>
        <dbReference type="ARBA" id="ARBA00023235"/>
    </source>
</evidence>
<keyword evidence="5 11" id="KW-0547">Nucleotide-binding</keyword>
<comment type="subunit">
    <text evidence="11">Heterotetramer, composed of two GyrA and two GyrB chains. In the heterotetramer, GyrA contains the active site tyrosine that forms a transient covalent intermediate with DNA, while GyrB binds cofactors and catalyzes ATP hydrolysis.</text>
</comment>
<dbReference type="InterPro" id="IPR013506">
    <property type="entry name" value="Topo_IIA_bsu_dom2"/>
</dbReference>
<dbReference type="GO" id="GO:0003918">
    <property type="term" value="F:DNA topoisomerase type II (double strand cut, ATP-hydrolyzing) activity"/>
    <property type="evidence" value="ECO:0007669"/>
    <property type="project" value="UniProtKB-EC"/>
</dbReference>
<dbReference type="InterPro" id="IPR002288">
    <property type="entry name" value="DNA_gyrase_B_C"/>
</dbReference>
<dbReference type="SUPFAM" id="SSF55874">
    <property type="entry name" value="ATPase domain of HSP90 chaperone/DNA topoisomerase II/histidine kinase"/>
    <property type="match status" value="1"/>
</dbReference>
<comment type="subcellular location">
    <subcellularLocation>
        <location evidence="11">Cytoplasm</location>
    </subcellularLocation>
</comment>
<comment type="cofactor">
    <cofactor evidence="11">
        <name>Mg(2+)</name>
        <dbReference type="ChEBI" id="CHEBI:18420"/>
    </cofactor>
    <cofactor evidence="11">
        <name>Mn(2+)</name>
        <dbReference type="ChEBI" id="CHEBI:29035"/>
    </cofactor>
    <cofactor evidence="11">
        <name>Ca(2+)</name>
        <dbReference type="ChEBI" id="CHEBI:29108"/>
    </cofactor>
    <text evidence="11">Binds two Mg(2+) per subunit. The magnesium ions form salt bridges with both the protein and the DNA. Can also accept other divalent metal cations, such as Mn(2+) or Ca(2+).</text>
</comment>
<keyword evidence="7 11" id="KW-0460">Magnesium</keyword>
<dbReference type="Proteomes" id="UP001597353">
    <property type="component" value="Unassembled WGS sequence"/>
</dbReference>
<dbReference type="PRINTS" id="PR00418">
    <property type="entry name" value="TPI2FAMILY"/>
</dbReference>
<keyword evidence="8 11" id="KW-0799">Topoisomerase</keyword>
<dbReference type="InterPro" id="IPR006171">
    <property type="entry name" value="TOPRIM_dom"/>
</dbReference>
<dbReference type="CDD" id="cd16928">
    <property type="entry name" value="HATPase_GyrB-like"/>
    <property type="match status" value="1"/>
</dbReference>
<feature type="binding site" evidence="11">
    <location>
        <position position="506"/>
    </location>
    <ligand>
        <name>Mg(2+)</name>
        <dbReference type="ChEBI" id="CHEBI:18420"/>
        <label>1</label>
        <note>catalytic</note>
    </ligand>
</feature>
<dbReference type="PANTHER" id="PTHR45866">
    <property type="entry name" value="DNA GYRASE/TOPOISOMERASE SUBUNIT B"/>
    <property type="match status" value="1"/>
</dbReference>
<dbReference type="EC" id="5.6.2.2" evidence="11"/>
<dbReference type="Pfam" id="PF21249">
    <property type="entry name" value="GyrB_hook"/>
    <property type="match status" value="1"/>
</dbReference>
<evidence type="ECO:0000256" key="11">
    <source>
        <dbReference type="HAMAP-Rule" id="MF_01898"/>
    </source>
</evidence>
<name>A0ABW4SAQ3_9RHOB</name>
<dbReference type="Pfam" id="PF02518">
    <property type="entry name" value="HATPase_c"/>
    <property type="match status" value="1"/>
</dbReference>
<dbReference type="Gene3D" id="3.30.565.10">
    <property type="entry name" value="Histidine kinase-like ATPase, C-terminal domain"/>
    <property type="match status" value="1"/>
</dbReference>
<evidence type="ECO:0000256" key="1">
    <source>
        <dbReference type="ARBA" id="ARBA00000185"/>
    </source>
</evidence>
<dbReference type="Pfam" id="PF01751">
    <property type="entry name" value="Toprim"/>
    <property type="match status" value="1"/>
</dbReference>
<evidence type="ECO:0000256" key="4">
    <source>
        <dbReference type="ARBA" id="ARBA00022723"/>
    </source>
</evidence>
<sequence>MAEAAQMPEEYGAESIKVLKGLDAVRKRPGMYIGDTDDGSGLHHMVYEVVDNGIDEALAGHADFVTVKIHADNSVSVTDNGRGIPVDIHKEEGVSAAEVIMTQLHAGGKFDQNSYKVSGGLHGVGVSVVNALSDWLDLRIWRNGKEHYARFERGETVKHLEVVGDANGRKGTEVRFLASTTTFSNLDFSFKTLETRLRELAFLNSGVRIILEDERPAEPLRSELFYEGGVREFVRYLDRSKSPLIPEPIFMTGERDGIGIEVAMWWNDSYHESVLPFTNNIPQRDGGTHLAGFRGALTRTMNIYAQSSGIAKKEKVSFSGDDAREGLTCVLSVKVPDPKFSSQTKDKLVSSEVRPAVENLVNEKLAEWFEENPAHARQIVGKVIEAALAREAARKARELTRRKTAMDVASLPGKLADCQEKDPALSELFLVEGDSAGGSAKQGRSRANQAVLPLRGKILNVERARFDRMLSSQEIGTLITALGTGIGRDEFNIAKLRYHKIVIMTDADVDGAHIRTLLLTFFFRQMPDLIEAGHLYIAEPPLYKVSRGKSEVYLKDQAALENYLIQQGVDGARLRLGTGEEISGQDLARVVEEARAVRRSLQSFPTHYPQRILEQAAIAGALLQGRVDQDPQGTADAVAERLDLVAVEYERGWKGRPTQDHGLRFSRLLRGVEEVRTLDGQVLRSGEARRLAGHTQALQDVYAAPARLMRKDRDQLIHGPVELLDAILTEGEKGLSLQRYKGLGEMNPEQLWETTLDPEARTLLQVRVEDLAEADDIFTKLMGDVVEPRREFIQQNALSVENLDA</sequence>
<dbReference type="SUPFAM" id="SSF54211">
    <property type="entry name" value="Ribosomal protein S5 domain 2-like"/>
    <property type="match status" value="1"/>
</dbReference>
<dbReference type="SUPFAM" id="SSF56719">
    <property type="entry name" value="Type II DNA topoisomerase"/>
    <property type="match status" value="1"/>
</dbReference>
<dbReference type="InterPro" id="IPR014721">
    <property type="entry name" value="Ribsml_uS5_D2-typ_fold_subgr"/>
</dbReference>
<dbReference type="Pfam" id="PF00204">
    <property type="entry name" value="DNA_gyraseB"/>
    <property type="match status" value="1"/>
</dbReference>
<keyword evidence="9" id="KW-0238">DNA-binding</keyword>
<dbReference type="CDD" id="cd03366">
    <property type="entry name" value="TOPRIM_TopoIIA_GyrB"/>
    <property type="match status" value="1"/>
</dbReference>
<dbReference type="Gene3D" id="3.30.230.10">
    <property type="match status" value="1"/>
</dbReference>
<dbReference type="InterPro" id="IPR001241">
    <property type="entry name" value="Topo_IIA"/>
</dbReference>
<dbReference type="InterPro" id="IPR049353">
    <property type="entry name" value="GyrB_hook"/>
</dbReference>
<comment type="function">
    <text evidence="11">A type II topoisomerase that negatively supercoils closed circular double-stranded (ds) DNA in an ATP-dependent manner to modulate DNA topology and maintain chromosomes in an underwound state. Negative supercoiling favors strand separation, and DNA replication, transcription, recombination and repair, all of which involve strand separation. Also able to catalyze the interconversion of other topological isomers of dsDNA rings, including catenanes and knotted rings. Type II topoisomerases break and join 2 DNA strands simultaneously in an ATP-dependent manner.</text>
</comment>
<organism evidence="13 14">
    <name type="scientific">Halodurantibacterium flavum</name>
    <dbReference type="NCBI Taxonomy" id="1382802"/>
    <lineage>
        <taxon>Bacteria</taxon>
        <taxon>Pseudomonadati</taxon>
        <taxon>Pseudomonadota</taxon>
        <taxon>Alphaproteobacteria</taxon>
        <taxon>Rhodobacterales</taxon>
        <taxon>Paracoccaceae</taxon>
        <taxon>Halodurantibacterium</taxon>
    </lineage>
</organism>
<comment type="catalytic activity">
    <reaction evidence="1 11">
        <text>ATP-dependent breakage, passage and rejoining of double-stranded DNA.</text>
        <dbReference type="EC" id="5.6.2.2"/>
    </reaction>
</comment>
<keyword evidence="3 11" id="KW-0963">Cytoplasm</keyword>
<feature type="site" description="Interaction with DNA" evidence="11">
    <location>
        <position position="457"/>
    </location>
</feature>
<feature type="domain" description="Toprim" evidence="12">
    <location>
        <begin position="426"/>
        <end position="541"/>
    </location>
</feature>
<reference evidence="14" key="1">
    <citation type="journal article" date="2019" name="Int. J. Syst. Evol. Microbiol.">
        <title>The Global Catalogue of Microorganisms (GCM) 10K type strain sequencing project: providing services to taxonomists for standard genome sequencing and annotation.</title>
        <authorList>
            <consortium name="The Broad Institute Genomics Platform"/>
            <consortium name="The Broad Institute Genome Sequencing Center for Infectious Disease"/>
            <person name="Wu L."/>
            <person name="Ma J."/>
        </authorList>
    </citation>
    <scope>NUCLEOTIDE SEQUENCE [LARGE SCALE GENOMIC DNA]</scope>
    <source>
        <strain evidence="14">CGMCC 4.7242</strain>
    </source>
</reference>
<evidence type="ECO:0000256" key="7">
    <source>
        <dbReference type="ARBA" id="ARBA00022842"/>
    </source>
</evidence>
<dbReference type="InterPro" id="IPR020568">
    <property type="entry name" value="Ribosomal_Su5_D2-typ_SF"/>
</dbReference>
<dbReference type="InterPro" id="IPR036890">
    <property type="entry name" value="HATPase_C_sf"/>
</dbReference>
<evidence type="ECO:0000256" key="3">
    <source>
        <dbReference type="ARBA" id="ARBA00022490"/>
    </source>
</evidence>
<keyword evidence="10 11" id="KW-0413">Isomerase</keyword>
<dbReference type="HAMAP" id="MF_01898">
    <property type="entry name" value="GyrB"/>
    <property type="match status" value="1"/>
</dbReference>